<protein>
    <submittedName>
        <fullName evidence="1">Uncharacterized protein</fullName>
    </submittedName>
</protein>
<dbReference type="AlphaFoldDB" id="A0A497VNY2"/>
<evidence type="ECO:0000313" key="1">
    <source>
        <dbReference type="EMBL" id="RLJ40654.1"/>
    </source>
</evidence>
<gene>
    <name evidence="1" type="ORF">BCF46_3726</name>
</gene>
<dbReference type="OrthoDB" id="9889038at2"/>
<organism evidence="1 2">
    <name type="scientific">Litoreibacter meonggei</name>
    <dbReference type="NCBI Taxonomy" id="1049199"/>
    <lineage>
        <taxon>Bacteria</taxon>
        <taxon>Pseudomonadati</taxon>
        <taxon>Pseudomonadota</taxon>
        <taxon>Alphaproteobacteria</taxon>
        <taxon>Rhodobacterales</taxon>
        <taxon>Roseobacteraceae</taxon>
        <taxon>Litoreibacter</taxon>
    </lineage>
</organism>
<accession>A0A497VNY2</accession>
<dbReference type="Proteomes" id="UP000269157">
    <property type="component" value="Unassembled WGS sequence"/>
</dbReference>
<comment type="caution">
    <text evidence="1">The sequence shown here is derived from an EMBL/GenBank/DDBJ whole genome shotgun (WGS) entry which is preliminary data.</text>
</comment>
<keyword evidence="2" id="KW-1185">Reference proteome</keyword>
<dbReference type="EMBL" id="RCCE01000007">
    <property type="protein sequence ID" value="RLJ40654.1"/>
    <property type="molecule type" value="Genomic_DNA"/>
</dbReference>
<evidence type="ECO:0000313" key="2">
    <source>
        <dbReference type="Proteomes" id="UP000269157"/>
    </source>
</evidence>
<dbReference type="RefSeq" id="WP_121027924.1">
    <property type="nucleotide sequence ID" value="NZ_RCCE01000007.1"/>
</dbReference>
<proteinExistence type="predicted"/>
<name>A0A497VNY2_9RHOB</name>
<sequence>MLVNFYTPRGDDYELIHATRLDILEALPRVGDEIHIDDFQGIVSVVRWRIKDDKQIVAVMVEEIALDTTNLSQPR</sequence>
<reference evidence="1 2" key="1">
    <citation type="submission" date="2018-10" db="EMBL/GenBank/DDBJ databases">
        <title>Genomic Encyclopedia of Archaeal and Bacterial Type Strains, Phase II (KMG-II): from individual species to whole genera.</title>
        <authorList>
            <person name="Goeker M."/>
        </authorList>
    </citation>
    <scope>NUCLEOTIDE SEQUENCE [LARGE SCALE GENOMIC DNA]</scope>
    <source>
        <strain evidence="1 2">DSM 29466</strain>
    </source>
</reference>